<dbReference type="PANTHER" id="PTHR23135:SF4">
    <property type="entry name" value="UDP-N-ACETYLMURAMOYL-L-ALANYL-D-GLUTAMATE--2,6-DIAMINOPIMELATE LIGASE MURE HOMOLOG, CHLOROPLASTIC"/>
    <property type="match status" value="1"/>
</dbReference>
<comment type="pathway">
    <text evidence="17 18">Cell wall biogenesis; peptidoglycan biosynthesis.</text>
</comment>
<dbReference type="Gene3D" id="3.40.1190.10">
    <property type="entry name" value="Mur-like, catalytic domain"/>
    <property type="match status" value="1"/>
</dbReference>
<dbReference type="GO" id="GO:0004326">
    <property type="term" value="F:tetrahydrofolylpolyglutamate synthase activity"/>
    <property type="evidence" value="ECO:0007669"/>
    <property type="project" value="InterPro"/>
</dbReference>
<dbReference type="NCBIfam" id="NF001124">
    <property type="entry name" value="PRK00139.1-2"/>
    <property type="match status" value="1"/>
</dbReference>
<evidence type="ECO:0000256" key="1">
    <source>
        <dbReference type="ARBA" id="ARBA00005898"/>
    </source>
</evidence>
<evidence type="ECO:0000256" key="13">
    <source>
        <dbReference type="ARBA" id="ARBA00072883"/>
    </source>
</evidence>
<evidence type="ECO:0000256" key="5">
    <source>
        <dbReference type="ARBA" id="ARBA00022741"/>
    </source>
</evidence>
<dbReference type="NCBIfam" id="NF001126">
    <property type="entry name" value="PRK00139.1-4"/>
    <property type="match status" value="1"/>
</dbReference>
<dbReference type="GO" id="GO:0005737">
    <property type="term" value="C:cytoplasm"/>
    <property type="evidence" value="ECO:0007669"/>
    <property type="project" value="UniProtKB-SubCell"/>
</dbReference>
<organism evidence="22 23">
    <name type="scientific">Candidatus Fervidibacter japonicus</name>
    <dbReference type="NCBI Taxonomy" id="2035412"/>
    <lineage>
        <taxon>Bacteria</taxon>
        <taxon>Candidatus Fervidibacterota</taxon>
        <taxon>Candidatus Fervidibacter</taxon>
    </lineage>
</organism>
<feature type="short sequence motif" description="Meso-diaminopimelate recognition motif" evidence="17">
    <location>
        <begin position="412"/>
        <end position="415"/>
    </location>
</feature>
<dbReference type="FunFam" id="3.90.190.20:FF:000006">
    <property type="entry name" value="UDP-N-acetylmuramoyl-L-alanyl-D-glutamate--2,6-diaminopimelate ligase"/>
    <property type="match status" value="1"/>
</dbReference>
<dbReference type="SUPFAM" id="SSF63418">
    <property type="entry name" value="MurE/MurF N-terminal domain"/>
    <property type="match status" value="1"/>
</dbReference>
<accession>A0A2H5XER5</accession>
<dbReference type="GO" id="GO:0008765">
    <property type="term" value="F:UDP-N-acetylmuramoylalanyl-D-glutamate-2,6-diaminopimelate ligase activity"/>
    <property type="evidence" value="ECO:0007669"/>
    <property type="project" value="UniProtKB-UniRule"/>
</dbReference>
<dbReference type="Proteomes" id="UP000236173">
    <property type="component" value="Unassembled WGS sequence"/>
</dbReference>
<comment type="catalytic activity">
    <reaction evidence="11 17">
        <text>UDP-N-acetyl-alpha-D-muramoyl-L-alanyl-D-glutamate + meso-2,6-diaminopimelate + ATP = UDP-N-acetyl-alpha-D-muramoyl-L-alanyl-gamma-D-glutamyl-meso-2,6-diaminopimelate + ADP + phosphate + H(+)</text>
        <dbReference type="Rhea" id="RHEA:23676"/>
        <dbReference type="ChEBI" id="CHEBI:15378"/>
        <dbReference type="ChEBI" id="CHEBI:30616"/>
        <dbReference type="ChEBI" id="CHEBI:43474"/>
        <dbReference type="ChEBI" id="CHEBI:57791"/>
        <dbReference type="ChEBI" id="CHEBI:83900"/>
        <dbReference type="ChEBI" id="CHEBI:83905"/>
        <dbReference type="ChEBI" id="CHEBI:456216"/>
        <dbReference type="EC" id="6.3.2.13"/>
    </reaction>
</comment>
<dbReference type="GO" id="GO:0071555">
    <property type="term" value="P:cell wall organization"/>
    <property type="evidence" value="ECO:0007669"/>
    <property type="project" value="UniProtKB-KW"/>
</dbReference>
<feature type="binding site" evidence="17">
    <location>
        <position position="150"/>
    </location>
    <ligand>
        <name>UDP-N-acetyl-alpha-D-muramoyl-L-alanyl-D-glutamate</name>
        <dbReference type="ChEBI" id="CHEBI:83900"/>
    </ligand>
</feature>
<feature type="modified residue" description="N6-carboxylysine" evidence="17">
    <location>
        <position position="218"/>
    </location>
</feature>
<feature type="binding site" evidence="17">
    <location>
        <position position="186"/>
    </location>
    <ligand>
        <name>UDP-N-acetyl-alpha-D-muramoyl-L-alanyl-D-glutamate</name>
        <dbReference type="ChEBI" id="CHEBI:83900"/>
    </ligand>
</feature>
<evidence type="ECO:0000256" key="15">
    <source>
        <dbReference type="ARBA" id="ARBA00076158"/>
    </source>
</evidence>
<keyword evidence="3 17" id="KW-0436">Ligase</keyword>
<sequence>MRLRELIAALPEAHLKGDDADITAIVHDSRKVAEGALFVCLKGLHTDGHNFVADALQRGATAVVAEREVPTNGKPLVLVPDSWRALALLCHRFYGEPTKTLTLIGVTGTNGKTTTTHLIAHLLNTAFGEVAATVGTVGLKWREEWHELEQTTPDAPELVRRLAWLRDGGARFIVMEVSSHALAQKRSDGCLFDAAVFTNLSHDHLDFHGDMENYFAAKARLFTDYAHAALASGKTFHAFINADDPYGQRLIAMTPAPVTTYGFADDTDYRAVDLCLSASGTQFTVVVRAAPNAPHPVRMRLLGRFNVANALAAIAVARHFGVAWDAITDALPRFAPPAGRLELVDEGQPFTVAVDYAHTPDALEKVLRTVREVAKGRVIVVFGCGGDRDPHKRPVMGRIATQLADHAIITSDNPRTEDPLKIIEQIVAGVADGARYHVQPDRRQAIFDAIQMARAGDFVLIAGKGHETYQIVGTDKHHFDDREVAREALRQLGKGAMSRCHSAPVRRSLHK</sequence>
<evidence type="ECO:0000259" key="20">
    <source>
        <dbReference type="Pfam" id="PF02875"/>
    </source>
</evidence>
<keyword evidence="10 17" id="KW-0961">Cell wall biogenesis/degradation</keyword>
<dbReference type="InterPro" id="IPR035911">
    <property type="entry name" value="MurE/MurF_N"/>
</dbReference>
<feature type="domain" description="Mur ligase central" evidence="21">
    <location>
        <begin position="106"/>
        <end position="317"/>
    </location>
</feature>
<keyword evidence="17" id="KW-0460">Magnesium</keyword>
<evidence type="ECO:0000256" key="11">
    <source>
        <dbReference type="ARBA" id="ARBA00050251"/>
    </source>
</evidence>
<evidence type="ECO:0000256" key="6">
    <source>
        <dbReference type="ARBA" id="ARBA00022840"/>
    </source>
</evidence>
<comment type="PTM">
    <text evidence="17">Carboxylation is probably crucial for Mg(2+) binding and, consequently, for the gamma-phosphate positioning of ATP.</text>
</comment>
<dbReference type="InterPro" id="IPR018109">
    <property type="entry name" value="Folylpolyglutamate_synth_CS"/>
</dbReference>
<evidence type="ECO:0000256" key="8">
    <source>
        <dbReference type="ARBA" id="ARBA00022984"/>
    </source>
</evidence>
<comment type="function">
    <text evidence="17">Catalyzes the addition of meso-diaminopimelic acid to the nucleotide precursor UDP-N-acetylmuramoyl-L-alanyl-D-glutamate (UMAG) in the biosynthesis of bacterial cell-wall peptidoglycan.</text>
</comment>
<evidence type="ECO:0000256" key="7">
    <source>
        <dbReference type="ARBA" id="ARBA00022960"/>
    </source>
</evidence>
<reference evidence="23" key="1">
    <citation type="submission" date="2017-09" db="EMBL/GenBank/DDBJ databases">
        <title>Metaegenomics of thermophilic ammonia-oxidizing enrichment culture.</title>
        <authorList>
            <person name="Kato S."/>
            <person name="Suzuki K."/>
        </authorList>
    </citation>
    <scope>NUCLEOTIDE SEQUENCE [LARGE SCALE GENOMIC DNA]</scope>
</reference>
<dbReference type="Pfam" id="PF02875">
    <property type="entry name" value="Mur_ligase_C"/>
    <property type="match status" value="1"/>
</dbReference>
<keyword evidence="2 17" id="KW-0963">Cytoplasm</keyword>
<dbReference type="SUPFAM" id="SSF53623">
    <property type="entry name" value="MurD-like peptide ligases, catalytic domain"/>
    <property type="match status" value="1"/>
</dbReference>
<evidence type="ECO:0000256" key="12">
    <source>
        <dbReference type="ARBA" id="ARBA00066633"/>
    </source>
</evidence>
<dbReference type="EC" id="6.3.2.13" evidence="12 17"/>
<dbReference type="InterPro" id="IPR036565">
    <property type="entry name" value="Mur-like_cat_sf"/>
</dbReference>
<dbReference type="SUPFAM" id="SSF53244">
    <property type="entry name" value="MurD-like peptide ligases, peptide-binding domain"/>
    <property type="match status" value="1"/>
</dbReference>
<keyword evidence="5 17" id="KW-0547">Nucleotide-binding</keyword>
<dbReference type="InterPro" id="IPR013221">
    <property type="entry name" value="Mur_ligase_cen"/>
</dbReference>
<comment type="cofactor">
    <cofactor evidence="17">
        <name>Mg(2+)</name>
        <dbReference type="ChEBI" id="CHEBI:18420"/>
    </cofactor>
</comment>
<dbReference type="InterPro" id="IPR004101">
    <property type="entry name" value="Mur_ligase_C"/>
</dbReference>
<keyword evidence="8 17" id="KW-0573">Peptidoglycan synthesis</keyword>
<dbReference type="GO" id="GO:0005524">
    <property type="term" value="F:ATP binding"/>
    <property type="evidence" value="ECO:0007669"/>
    <property type="project" value="UniProtKB-UniRule"/>
</dbReference>
<evidence type="ECO:0000259" key="19">
    <source>
        <dbReference type="Pfam" id="PF01225"/>
    </source>
</evidence>
<feature type="binding site" evidence="17">
    <location>
        <position position="29"/>
    </location>
    <ligand>
        <name>UDP-N-acetyl-alpha-D-muramoyl-L-alanyl-D-glutamate</name>
        <dbReference type="ChEBI" id="CHEBI:83900"/>
    </ligand>
</feature>
<comment type="caution">
    <text evidence="22">The sequence shown here is derived from an EMBL/GenBank/DDBJ whole genome shotgun (WGS) entry which is preliminary data.</text>
</comment>
<protein>
    <recommendedName>
        <fullName evidence="13 17">UDP-N-acetylmuramoyl-L-alanyl-D-glutamate--2,6-diaminopimelate ligase</fullName>
        <ecNumber evidence="12 17">6.3.2.13</ecNumber>
    </recommendedName>
    <alternativeName>
        <fullName evidence="14 17">Meso-A2pm-adding enzyme</fullName>
    </alternativeName>
    <alternativeName>
        <fullName evidence="15 17">Meso-diaminopimelate-adding enzyme</fullName>
    </alternativeName>
    <alternativeName>
        <fullName evidence="16 17">UDP-MurNAc-L-Ala-D-Glu:meso-diaminopimelate ligase</fullName>
    </alternativeName>
    <alternativeName>
        <fullName evidence="17">UDP-MurNAc-tripeptide synthetase</fullName>
    </alternativeName>
    <alternativeName>
        <fullName evidence="17">UDP-N-acetylmuramyl-tripeptide synthetase</fullName>
    </alternativeName>
</protein>
<dbReference type="AlphaFoldDB" id="A0A2H5XER5"/>
<comment type="subcellular location">
    <subcellularLocation>
        <location evidence="17 18">Cytoplasm</location>
    </subcellularLocation>
</comment>
<feature type="binding site" evidence="17">
    <location>
        <begin position="108"/>
        <end position="114"/>
    </location>
    <ligand>
        <name>ATP</name>
        <dbReference type="ChEBI" id="CHEBI:30616"/>
    </ligand>
</feature>
<feature type="binding site" evidence="17">
    <location>
        <position position="388"/>
    </location>
    <ligand>
        <name>meso-2,6-diaminopimelate</name>
        <dbReference type="ChEBI" id="CHEBI:57791"/>
    </ligand>
</feature>
<evidence type="ECO:0000256" key="4">
    <source>
        <dbReference type="ARBA" id="ARBA00022618"/>
    </source>
</evidence>
<keyword evidence="6 17" id="KW-0067">ATP-binding</keyword>
<evidence type="ECO:0000256" key="3">
    <source>
        <dbReference type="ARBA" id="ARBA00022598"/>
    </source>
</evidence>
<dbReference type="PANTHER" id="PTHR23135">
    <property type="entry name" value="MUR LIGASE FAMILY MEMBER"/>
    <property type="match status" value="1"/>
</dbReference>
<dbReference type="GO" id="GO:0009252">
    <property type="term" value="P:peptidoglycan biosynthetic process"/>
    <property type="evidence" value="ECO:0007669"/>
    <property type="project" value="UniProtKB-UniRule"/>
</dbReference>
<feature type="domain" description="Mur ligase C-terminal" evidence="20">
    <location>
        <begin position="339"/>
        <end position="465"/>
    </location>
</feature>
<evidence type="ECO:0000256" key="10">
    <source>
        <dbReference type="ARBA" id="ARBA00023316"/>
    </source>
</evidence>
<comment type="caution">
    <text evidence="17">Lacks conserved residue(s) required for the propagation of feature annotation.</text>
</comment>
<keyword evidence="7 17" id="KW-0133">Cell shape</keyword>
<dbReference type="UniPathway" id="UPA00219"/>
<evidence type="ECO:0000259" key="21">
    <source>
        <dbReference type="Pfam" id="PF08245"/>
    </source>
</evidence>
<dbReference type="GO" id="GO:0051301">
    <property type="term" value="P:cell division"/>
    <property type="evidence" value="ECO:0007669"/>
    <property type="project" value="UniProtKB-KW"/>
</dbReference>
<evidence type="ECO:0000256" key="14">
    <source>
        <dbReference type="ARBA" id="ARBA00075482"/>
    </source>
</evidence>
<dbReference type="InterPro" id="IPR036615">
    <property type="entry name" value="Mur_ligase_C_dom_sf"/>
</dbReference>
<feature type="binding site" evidence="17">
    <location>
        <position position="178"/>
    </location>
    <ligand>
        <name>UDP-N-acetyl-alpha-D-muramoyl-L-alanyl-D-glutamate</name>
        <dbReference type="ChEBI" id="CHEBI:83900"/>
    </ligand>
</feature>
<feature type="binding site" evidence="17">
    <location>
        <position position="467"/>
    </location>
    <ligand>
        <name>meso-2,6-diaminopimelate</name>
        <dbReference type="ChEBI" id="CHEBI:57791"/>
    </ligand>
</feature>
<evidence type="ECO:0000313" key="22">
    <source>
        <dbReference type="EMBL" id="GBC99670.1"/>
    </source>
</evidence>
<feature type="binding site" evidence="17">
    <location>
        <begin position="412"/>
        <end position="415"/>
    </location>
    <ligand>
        <name>meso-2,6-diaminopimelate</name>
        <dbReference type="ChEBI" id="CHEBI:57791"/>
    </ligand>
</feature>
<dbReference type="Pfam" id="PF08245">
    <property type="entry name" value="Mur_ligase_M"/>
    <property type="match status" value="1"/>
</dbReference>
<evidence type="ECO:0000256" key="9">
    <source>
        <dbReference type="ARBA" id="ARBA00023306"/>
    </source>
</evidence>
<name>A0A2H5XER5_9BACT</name>
<comment type="similarity">
    <text evidence="1 17">Belongs to the MurCDEF family. MurE subfamily.</text>
</comment>
<evidence type="ECO:0000256" key="16">
    <source>
        <dbReference type="ARBA" id="ARBA00081560"/>
    </source>
</evidence>
<dbReference type="PROSITE" id="PS01011">
    <property type="entry name" value="FOLYLPOLYGLU_SYNT_1"/>
    <property type="match status" value="1"/>
</dbReference>
<dbReference type="Gene3D" id="3.40.1390.10">
    <property type="entry name" value="MurE/MurF, N-terminal domain"/>
    <property type="match status" value="1"/>
</dbReference>
<feature type="binding site" evidence="17">
    <location>
        <position position="463"/>
    </location>
    <ligand>
        <name>meso-2,6-diaminopimelate</name>
        <dbReference type="ChEBI" id="CHEBI:57791"/>
    </ligand>
</feature>
<dbReference type="InterPro" id="IPR005761">
    <property type="entry name" value="UDP-N-AcMur-Glu-dNH2Pim_ligase"/>
</dbReference>
<evidence type="ECO:0000256" key="2">
    <source>
        <dbReference type="ARBA" id="ARBA00022490"/>
    </source>
</evidence>
<dbReference type="GO" id="GO:0000287">
    <property type="term" value="F:magnesium ion binding"/>
    <property type="evidence" value="ECO:0007669"/>
    <property type="project" value="UniProtKB-UniRule"/>
</dbReference>
<feature type="domain" description="Mur ligase N-terminal catalytic" evidence="19">
    <location>
        <begin position="22"/>
        <end position="78"/>
    </location>
</feature>
<dbReference type="Gene3D" id="3.90.190.20">
    <property type="entry name" value="Mur ligase, C-terminal domain"/>
    <property type="match status" value="1"/>
</dbReference>
<evidence type="ECO:0000256" key="18">
    <source>
        <dbReference type="RuleBase" id="RU004135"/>
    </source>
</evidence>
<dbReference type="NCBIfam" id="TIGR01085">
    <property type="entry name" value="murE"/>
    <property type="match status" value="1"/>
</dbReference>
<keyword evidence="9 17" id="KW-0131">Cell cycle</keyword>
<dbReference type="HAMAP" id="MF_00208">
    <property type="entry name" value="MurE"/>
    <property type="match status" value="1"/>
</dbReference>
<dbReference type="EMBL" id="BEHT01000034">
    <property type="protein sequence ID" value="GBC99670.1"/>
    <property type="molecule type" value="Genomic_DNA"/>
</dbReference>
<keyword evidence="4 17" id="KW-0132">Cell division</keyword>
<feature type="binding site" evidence="17">
    <location>
        <begin position="151"/>
        <end position="152"/>
    </location>
    <ligand>
        <name>UDP-N-acetyl-alpha-D-muramoyl-L-alanyl-D-glutamate</name>
        <dbReference type="ChEBI" id="CHEBI:83900"/>
    </ligand>
</feature>
<proteinExistence type="inferred from homology"/>
<evidence type="ECO:0000313" key="23">
    <source>
        <dbReference type="Proteomes" id="UP000236173"/>
    </source>
</evidence>
<dbReference type="InterPro" id="IPR000713">
    <property type="entry name" value="Mur_ligase_N"/>
</dbReference>
<evidence type="ECO:0000256" key="17">
    <source>
        <dbReference type="HAMAP-Rule" id="MF_00208"/>
    </source>
</evidence>
<dbReference type="GO" id="GO:0008360">
    <property type="term" value="P:regulation of cell shape"/>
    <property type="evidence" value="ECO:0007669"/>
    <property type="project" value="UniProtKB-KW"/>
</dbReference>
<feature type="binding site" evidence="17">
    <location>
        <position position="184"/>
    </location>
    <ligand>
        <name>UDP-N-acetyl-alpha-D-muramoyl-L-alanyl-D-glutamate</name>
        <dbReference type="ChEBI" id="CHEBI:83900"/>
    </ligand>
</feature>
<dbReference type="Pfam" id="PF01225">
    <property type="entry name" value="Mur_ligase"/>
    <property type="match status" value="1"/>
</dbReference>
<gene>
    <name evidence="17 22" type="primary">murE</name>
    <name evidence="22" type="ORF">HRbin17_02200</name>
</gene>